<dbReference type="OrthoDB" id="848759at2"/>
<evidence type="ECO:0000313" key="2">
    <source>
        <dbReference type="Proteomes" id="UP000199283"/>
    </source>
</evidence>
<dbReference type="AlphaFoldDB" id="A0A1H7S3R5"/>
<gene>
    <name evidence="1" type="ORF">SAMN04488526_3255</name>
</gene>
<dbReference type="RefSeq" id="WP_092764736.1">
    <property type="nucleotide sequence ID" value="NZ_FNZQ01000007.1"/>
</dbReference>
<evidence type="ECO:0000313" key="1">
    <source>
        <dbReference type="EMBL" id="SEL67125.1"/>
    </source>
</evidence>
<dbReference type="EMBL" id="FNZQ01000007">
    <property type="protein sequence ID" value="SEL67125.1"/>
    <property type="molecule type" value="Genomic_DNA"/>
</dbReference>
<protein>
    <recommendedName>
        <fullName evidence="3">Glycosyl transferase family 2</fullName>
    </recommendedName>
</protein>
<name>A0A1H7S3R5_9RHOB</name>
<keyword evidence="2" id="KW-1185">Reference proteome</keyword>
<proteinExistence type="predicted"/>
<dbReference type="Proteomes" id="UP000199283">
    <property type="component" value="Unassembled WGS sequence"/>
</dbReference>
<accession>A0A1H7S3R5</accession>
<sequence>MKTDGIDLLLLCGARPELLAQTLASFAEHVFPNFDIVNVFANIDPFQGGADEVKEVEAVILGYFPAAKIRKPEKPSFPAAVAWLWSQVQQPHCLHLEDDWVAQHPISREAVLPLFSDTVRQVSILTKEKEWRSTSRYHCEWRRRRFLGVKFGRVMLQDEPVFTTSPCFLEREFANTCGAKMDLRLDPEKQLFDGRNKELRAYNRKYRNILVGGDNPFWIRDIGREFRDSVGLSKAVVNGESVWTYTTEAS</sequence>
<organism evidence="1 2">
    <name type="scientific">Jannaschia helgolandensis</name>
    <dbReference type="NCBI Taxonomy" id="188906"/>
    <lineage>
        <taxon>Bacteria</taxon>
        <taxon>Pseudomonadati</taxon>
        <taxon>Pseudomonadota</taxon>
        <taxon>Alphaproteobacteria</taxon>
        <taxon>Rhodobacterales</taxon>
        <taxon>Roseobacteraceae</taxon>
        <taxon>Jannaschia</taxon>
    </lineage>
</organism>
<evidence type="ECO:0008006" key="3">
    <source>
        <dbReference type="Google" id="ProtNLM"/>
    </source>
</evidence>
<reference evidence="1 2" key="1">
    <citation type="submission" date="2016-10" db="EMBL/GenBank/DDBJ databases">
        <authorList>
            <person name="de Groot N.N."/>
        </authorList>
    </citation>
    <scope>NUCLEOTIDE SEQUENCE [LARGE SCALE GENOMIC DNA]</scope>
    <source>
        <strain evidence="1 2">DSM 14858</strain>
    </source>
</reference>